<gene>
    <name evidence="1" type="ORF">DENOEST_2819</name>
</gene>
<name>A0A6S6XY85_9PROT</name>
<sequence length="186" mass="20709">MDDAVLAAMARWPNVPNVYDWLSLDQRGRWRIKGEVVGNQALAQFIGRNYEVDARGCWYFQNGPQRVFVTLEYTPWVLYLTAPGRLETHTGLPVEAPGSVYLDNEGNLLLDTGRGLGLICDRDLAELIEYLRRPDGSGVEIDALEELLLGRIPLLHLHGFGPFLPVSPILRADVARIGGHVTHPSP</sequence>
<evidence type="ECO:0000313" key="1">
    <source>
        <dbReference type="EMBL" id="CAB1369978.1"/>
    </source>
</evidence>
<dbReference type="OrthoDB" id="7057642at2"/>
<evidence type="ECO:0000313" key="2">
    <source>
        <dbReference type="Proteomes" id="UP000515733"/>
    </source>
</evidence>
<dbReference type="AlphaFoldDB" id="A0A6S6XY85"/>
<accession>A0A6S6XY85</accession>
<keyword evidence="2" id="KW-1185">Reference proteome</keyword>
<dbReference type="Pfam" id="PF11161">
    <property type="entry name" value="DUF2944"/>
    <property type="match status" value="1"/>
</dbReference>
<protein>
    <recommendedName>
        <fullName evidence="3">DUF2946 domain-containing protein</fullName>
    </recommendedName>
</protein>
<dbReference type="Proteomes" id="UP000515733">
    <property type="component" value="Chromosome"/>
</dbReference>
<dbReference type="RefSeq" id="WP_145771060.1">
    <property type="nucleotide sequence ID" value="NZ_LR778301.1"/>
</dbReference>
<dbReference type="InterPro" id="IPR021332">
    <property type="entry name" value="DUF2944"/>
</dbReference>
<dbReference type="EMBL" id="LR778301">
    <property type="protein sequence ID" value="CAB1369978.1"/>
    <property type="molecule type" value="Genomic_DNA"/>
</dbReference>
<proteinExistence type="predicted"/>
<dbReference type="KEGG" id="doe:DENOEST_2819"/>
<reference evidence="1 2" key="1">
    <citation type="submission" date="2020-03" db="EMBL/GenBank/DDBJ databases">
        <authorList>
            <consortium name="Genoscope - CEA"/>
            <person name="William W."/>
        </authorList>
    </citation>
    <scope>NUCLEOTIDE SEQUENCE [LARGE SCALE GENOMIC DNA]</scope>
    <source>
        <strain evidence="2">DSM 16959</strain>
    </source>
</reference>
<organism evidence="1 2">
    <name type="scientific">Denitratisoma oestradiolicum</name>
    <dbReference type="NCBI Taxonomy" id="311182"/>
    <lineage>
        <taxon>Bacteria</taxon>
        <taxon>Pseudomonadati</taxon>
        <taxon>Pseudomonadota</taxon>
        <taxon>Betaproteobacteria</taxon>
        <taxon>Nitrosomonadales</taxon>
        <taxon>Sterolibacteriaceae</taxon>
        <taxon>Denitratisoma</taxon>
    </lineage>
</organism>
<evidence type="ECO:0008006" key="3">
    <source>
        <dbReference type="Google" id="ProtNLM"/>
    </source>
</evidence>